<dbReference type="PANTHER" id="PTHR48081:SF8">
    <property type="entry name" value="ALPHA_BETA HYDROLASE FOLD-3 DOMAIN-CONTAINING PROTEIN-RELATED"/>
    <property type="match status" value="1"/>
</dbReference>
<dbReference type="Proteomes" id="UP001610335">
    <property type="component" value="Unassembled WGS sequence"/>
</dbReference>
<evidence type="ECO:0000313" key="4">
    <source>
        <dbReference type="Proteomes" id="UP001610335"/>
    </source>
</evidence>
<dbReference type="Pfam" id="PF07859">
    <property type="entry name" value="Abhydrolase_3"/>
    <property type="match status" value="1"/>
</dbReference>
<gene>
    <name evidence="3" type="ORF">BDW59DRAFT_10018</name>
</gene>
<dbReference type="SUPFAM" id="SSF53474">
    <property type="entry name" value="alpha/beta-Hydrolases"/>
    <property type="match status" value="1"/>
</dbReference>
<dbReference type="InterPro" id="IPR029058">
    <property type="entry name" value="AB_hydrolase_fold"/>
</dbReference>
<dbReference type="GO" id="GO:0016787">
    <property type="term" value="F:hydrolase activity"/>
    <property type="evidence" value="ECO:0007669"/>
    <property type="project" value="UniProtKB-KW"/>
</dbReference>
<organism evidence="3 4">
    <name type="scientific">Aspergillus cavernicola</name>
    <dbReference type="NCBI Taxonomy" id="176166"/>
    <lineage>
        <taxon>Eukaryota</taxon>
        <taxon>Fungi</taxon>
        <taxon>Dikarya</taxon>
        <taxon>Ascomycota</taxon>
        <taxon>Pezizomycotina</taxon>
        <taxon>Eurotiomycetes</taxon>
        <taxon>Eurotiomycetidae</taxon>
        <taxon>Eurotiales</taxon>
        <taxon>Aspergillaceae</taxon>
        <taxon>Aspergillus</taxon>
        <taxon>Aspergillus subgen. Nidulantes</taxon>
    </lineage>
</organism>
<proteinExistence type="predicted"/>
<keyword evidence="4" id="KW-1185">Reference proteome</keyword>
<reference evidence="3 4" key="1">
    <citation type="submission" date="2024-07" db="EMBL/GenBank/DDBJ databases">
        <title>Section-level genome sequencing and comparative genomics of Aspergillus sections Usti and Cavernicolus.</title>
        <authorList>
            <consortium name="Lawrence Berkeley National Laboratory"/>
            <person name="Nybo J.L."/>
            <person name="Vesth T.C."/>
            <person name="Theobald S."/>
            <person name="Frisvad J.C."/>
            <person name="Larsen T.O."/>
            <person name="Kjaerboelling I."/>
            <person name="Rothschild-Mancinelli K."/>
            <person name="Lyhne E.K."/>
            <person name="Kogle M.E."/>
            <person name="Barry K."/>
            <person name="Clum A."/>
            <person name="Na H."/>
            <person name="Ledsgaard L."/>
            <person name="Lin J."/>
            <person name="Lipzen A."/>
            <person name="Kuo A."/>
            <person name="Riley R."/>
            <person name="Mondo S."/>
            <person name="LaButti K."/>
            <person name="Haridas S."/>
            <person name="Pangalinan J."/>
            <person name="Salamov A.A."/>
            <person name="Simmons B.A."/>
            <person name="Magnuson J.K."/>
            <person name="Chen J."/>
            <person name="Drula E."/>
            <person name="Henrissat B."/>
            <person name="Wiebenga A."/>
            <person name="Lubbers R.J."/>
            <person name="Gomes A.C."/>
            <person name="Makela M.R."/>
            <person name="Stajich J."/>
            <person name="Grigoriev I.V."/>
            <person name="Mortensen U.H."/>
            <person name="De vries R.P."/>
            <person name="Baker S.E."/>
            <person name="Andersen M.R."/>
        </authorList>
    </citation>
    <scope>NUCLEOTIDE SEQUENCE [LARGE SCALE GENOMIC DNA]</scope>
    <source>
        <strain evidence="3 4">CBS 600.67</strain>
    </source>
</reference>
<sequence>MGDYGFRDEVEEIKQELKNDLKEDLDPEYAALFGDTALPSGGFLTSQPLDILRSVYNDIDRQTHEHTPTLGTKESVGTIRMRDGCESEIRIFRPSVLPDNGSPVIVLIFAGGYLVGTNMQMVPFARSLSALYNATTITLSYRLAPEFPSPTAANDVWDSVKWIAQHATLLGADPSKGFVLGGPSAGGNLTCVTAQRAIKEHLSPPLTGLWVSVPVVTVTAEGLPEKYRSDWVSRTLNADAPILSVRDIEASRVAYNPDLFSDDFSPFALPDTVPHMPPAYIQVAGLDPLRDDGLIYERYLQDHGVKTRLDVYPGVPHCHYALHPELESSKKFRRDVPLGVGWLLGQEVKEEEVNRVAAAALGL</sequence>
<dbReference type="InterPro" id="IPR050300">
    <property type="entry name" value="GDXG_lipolytic_enzyme"/>
</dbReference>
<evidence type="ECO:0000313" key="3">
    <source>
        <dbReference type="EMBL" id="KAL2816418.1"/>
    </source>
</evidence>
<accession>A0ABR4HNY8</accession>
<dbReference type="PANTHER" id="PTHR48081">
    <property type="entry name" value="AB HYDROLASE SUPERFAMILY PROTEIN C4A8.06C"/>
    <property type="match status" value="1"/>
</dbReference>
<evidence type="ECO:0000259" key="2">
    <source>
        <dbReference type="Pfam" id="PF07859"/>
    </source>
</evidence>
<name>A0ABR4HNY8_9EURO</name>
<dbReference type="EMBL" id="JBFXLS010000101">
    <property type="protein sequence ID" value="KAL2816418.1"/>
    <property type="molecule type" value="Genomic_DNA"/>
</dbReference>
<evidence type="ECO:0000256" key="1">
    <source>
        <dbReference type="ARBA" id="ARBA00022801"/>
    </source>
</evidence>
<comment type="caution">
    <text evidence="3">The sequence shown here is derived from an EMBL/GenBank/DDBJ whole genome shotgun (WGS) entry which is preliminary data.</text>
</comment>
<feature type="domain" description="Alpha/beta hydrolase fold-3" evidence="2">
    <location>
        <begin position="107"/>
        <end position="319"/>
    </location>
</feature>
<keyword evidence="1 3" id="KW-0378">Hydrolase</keyword>
<dbReference type="Gene3D" id="3.40.50.1820">
    <property type="entry name" value="alpha/beta hydrolase"/>
    <property type="match status" value="1"/>
</dbReference>
<dbReference type="InterPro" id="IPR013094">
    <property type="entry name" value="AB_hydrolase_3"/>
</dbReference>
<protein>
    <submittedName>
        <fullName evidence="3">Alpha/Beta hydrolase protein</fullName>
    </submittedName>
</protein>